<dbReference type="RefSeq" id="WP_157459765.1">
    <property type="nucleotide sequence ID" value="NZ_WQLB01000017.1"/>
</dbReference>
<evidence type="ECO:0000313" key="2">
    <source>
        <dbReference type="Proteomes" id="UP000483286"/>
    </source>
</evidence>
<dbReference type="AlphaFoldDB" id="A0A7C9HSC8"/>
<proteinExistence type="predicted"/>
<organism evidence="1 2">
    <name type="scientific">Deinococcus arboris</name>
    <dbReference type="NCBI Taxonomy" id="2682977"/>
    <lineage>
        <taxon>Bacteria</taxon>
        <taxon>Thermotogati</taxon>
        <taxon>Deinococcota</taxon>
        <taxon>Deinococci</taxon>
        <taxon>Deinococcales</taxon>
        <taxon>Deinococcaceae</taxon>
        <taxon>Deinococcus</taxon>
    </lineage>
</organism>
<comment type="caution">
    <text evidence="1">The sequence shown here is derived from an EMBL/GenBank/DDBJ whole genome shotgun (WGS) entry which is preliminary data.</text>
</comment>
<reference evidence="1 2" key="1">
    <citation type="submission" date="2019-12" db="EMBL/GenBank/DDBJ databases">
        <title>Deinococcus sp. HMF7620 Genome sequencing and assembly.</title>
        <authorList>
            <person name="Kang H."/>
            <person name="Kim H."/>
            <person name="Joh K."/>
        </authorList>
    </citation>
    <scope>NUCLEOTIDE SEQUENCE [LARGE SCALE GENOMIC DNA]</scope>
    <source>
        <strain evidence="1 2">HMF7620</strain>
    </source>
</reference>
<accession>A0A7C9HSC8</accession>
<sequence>MTRPDDLETLFAQARTLSPADEGAAERFLTRFRAVAAPRRPRPAAWWPTLLASAAVVAGLLTLRPAPDLPASAAYDAYQSAWGEGW</sequence>
<keyword evidence="2" id="KW-1185">Reference proteome</keyword>
<evidence type="ECO:0000313" key="1">
    <source>
        <dbReference type="EMBL" id="MVN87714.1"/>
    </source>
</evidence>
<dbReference type="Proteomes" id="UP000483286">
    <property type="component" value="Unassembled WGS sequence"/>
</dbReference>
<protein>
    <submittedName>
        <fullName evidence="1">Uncharacterized protein</fullName>
    </submittedName>
</protein>
<name>A0A7C9HSC8_9DEIO</name>
<dbReference type="EMBL" id="WQLB01000017">
    <property type="protein sequence ID" value="MVN87714.1"/>
    <property type="molecule type" value="Genomic_DNA"/>
</dbReference>
<gene>
    <name evidence="1" type="ORF">GO986_13190</name>
</gene>